<evidence type="ECO:0000313" key="2">
    <source>
        <dbReference type="EMBL" id="PJA40427.1"/>
    </source>
</evidence>
<dbReference type="AlphaFoldDB" id="A0A2M7X2R4"/>
<reference evidence="3" key="1">
    <citation type="submission" date="2017-09" db="EMBL/GenBank/DDBJ databases">
        <title>Depth-based differentiation of microbial function through sediment-hosted aquifers and enrichment of novel symbionts in the deep terrestrial subsurface.</title>
        <authorList>
            <person name="Probst A.J."/>
            <person name="Ladd B."/>
            <person name="Jarett J.K."/>
            <person name="Geller-Mcgrath D.E."/>
            <person name="Sieber C.M.K."/>
            <person name="Emerson J.B."/>
            <person name="Anantharaman K."/>
            <person name="Thomas B.C."/>
            <person name="Malmstrom R."/>
            <person name="Stieglmeier M."/>
            <person name="Klingl A."/>
            <person name="Woyke T."/>
            <person name="Ryan C.M."/>
            <person name="Banfield J.F."/>
        </authorList>
    </citation>
    <scope>NUCLEOTIDE SEQUENCE [LARGE SCALE GENOMIC DNA]</scope>
</reference>
<proteinExistence type="predicted"/>
<dbReference type="EMBL" id="PFWY01000098">
    <property type="protein sequence ID" value="PJA40427.1"/>
    <property type="molecule type" value="Genomic_DNA"/>
</dbReference>
<gene>
    <name evidence="2" type="ORF">CO178_02175</name>
</gene>
<evidence type="ECO:0000313" key="3">
    <source>
        <dbReference type="Proteomes" id="UP000230683"/>
    </source>
</evidence>
<dbReference type="Proteomes" id="UP000230683">
    <property type="component" value="Unassembled WGS sequence"/>
</dbReference>
<keyword evidence="1" id="KW-0472">Membrane</keyword>
<keyword evidence="1" id="KW-0812">Transmembrane</keyword>
<protein>
    <submittedName>
        <fullName evidence="2">Uncharacterized protein</fullName>
    </submittedName>
</protein>
<keyword evidence="1" id="KW-1133">Transmembrane helix</keyword>
<sequence>MKSENFILNIVGLILIIVVVWFGFEVFMSSRQRVTPNLDDEVAKPIDPNLNLDLLDSLKEKTLIN</sequence>
<name>A0A2M7X2R4_UNCKA</name>
<evidence type="ECO:0000256" key="1">
    <source>
        <dbReference type="SAM" id="Phobius"/>
    </source>
</evidence>
<organism evidence="2 3">
    <name type="scientific">candidate division WWE3 bacterium CG_4_9_14_3_um_filter_34_6</name>
    <dbReference type="NCBI Taxonomy" id="1975079"/>
    <lineage>
        <taxon>Bacteria</taxon>
        <taxon>Katanobacteria</taxon>
    </lineage>
</organism>
<comment type="caution">
    <text evidence="2">The sequence shown here is derived from an EMBL/GenBank/DDBJ whole genome shotgun (WGS) entry which is preliminary data.</text>
</comment>
<feature type="transmembrane region" description="Helical" evidence="1">
    <location>
        <begin position="6"/>
        <end position="24"/>
    </location>
</feature>
<accession>A0A2M7X2R4</accession>